<protein>
    <submittedName>
        <fullName evidence="2">Uncharacterized protein</fullName>
    </submittedName>
</protein>
<feature type="transmembrane region" description="Helical" evidence="1">
    <location>
        <begin position="142"/>
        <end position="166"/>
    </location>
</feature>
<organism evidence="2 3">
    <name type="scientific">Arthrobacter ginsengisoli</name>
    <dbReference type="NCBI Taxonomy" id="1356565"/>
    <lineage>
        <taxon>Bacteria</taxon>
        <taxon>Bacillati</taxon>
        <taxon>Actinomycetota</taxon>
        <taxon>Actinomycetes</taxon>
        <taxon>Micrococcales</taxon>
        <taxon>Micrococcaceae</taxon>
        <taxon>Arthrobacter</taxon>
    </lineage>
</organism>
<keyword evidence="1" id="KW-0812">Transmembrane</keyword>
<reference evidence="2 3" key="1">
    <citation type="submission" date="2023-07" db="EMBL/GenBank/DDBJ databases">
        <title>Sorghum-associated microbial communities from plants grown in Nebraska, USA.</title>
        <authorList>
            <person name="Schachtman D."/>
        </authorList>
    </citation>
    <scope>NUCLEOTIDE SEQUENCE [LARGE SCALE GENOMIC DNA]</scope>
    <source>
        <strain evidence="2 3">BE167</strain>
    </source>
</reference>
<evidence type="ECO:0000313" key="2">
    <source>
        <dbReference type="EMBL" id="MDR7084451.1"/>
    </source>
</evidence>
<feature type="transmembrane region" description="Helical" evidence="1">
    <location>
        <begin position="31"/>
        <end position="53"/>
    </location>
</feature>
<sequence>MATLEWATLTVCCVALLLRVPDAVRGRNRTVFGILILGTLCGLLAVSEIYQVIDRALGGWDITSLIQRYLVFAAVLLVGLRITRGLGAAQGHKLIAGGIGRWALGLSCLAVTVAFFLMVTYGSPDGLQALSGGERSATLESYYVAAGRTYPAFVSFVLVPPLLAVVRSRLPGPMRAGALLVLLGALFAILSCPVSFAPDSWAVVQHVVNYAAALGYVIGLVVFWFSGLIADPSGNGKATLRQTSG</sequence>
<accession>A0ABU1UGX6</accession>
<feature type="transmembrane region" description="Helical" evidence="1">
    <location>
        <begin position="65"/>
        <end position="82"/>
    </location>
</feature>
<dbReference type="EMBL" id="JAVDVQ010000023">
    <property type="protein sequence ID" value="MDR7084451.1"/>
    <property type="molecule type" value="Genomic_DNA"/>
</dbReference>
<feature type="transmembrane region" description="Helical" evidence="1">
    <location>
        <begin position="178"/>
        <end position="198"/>
    </location>
</feature>
<dbReference type="RefSeq" id="WP_310060863.1">
    <property type="nucleotide sequence ID" value="NZ_JAVDVQ010000023.1"/>
</dbReference>
<proteinExistence type="predicted"/>
<keyword evidence="1" id="KW-1133">Transmembrane helix</keyword>
<keyword evidence="1" id="KW-0472">Membrane</keyword>
<evidence type="ECO:0000313" key="3">
    <source>
        <dbReference type="Proteomes" id="UP001252243"/>
    </source>
</evidence>
<name>A0ABU1UGX6_9MICC</name>
<keyword evidence="3" id="KW-1185">Reference proteome</keyword>
<feature type="transmembrane region" description="Helical" evidence="1">
    <location>
        <begin position="210"/>
        <end position="230"/>
    </location>
</feature>
<feature type="transmembrane region" description="Helical" evidence="1">
    <location>
        <begin position="102"/>
        <end position="122"/>
    </location>
</feature>
<comment type="caution">
    <text evidence="2">The sequence shown here is derived from an EMBL/GenBank/DDBJ whole genome shotgun (WGS) entry which is preliminary data.</text>
</comment>
<gene>
    <name evidence="2" type="ORF">J2X01_003761</name>
</gene>
<evidence type="ECO:0000256" key="1">
    <source>
        <dbReference type="SAM" id="Phobius"/>
    </source>
</evidence>
<dbReference type="Proteomes" id="UP001252243">
    <property type="component" value="Unassembled WGS sequence"/>
</dbReference>